<accession>A0AA40G1B2</accession>
<comment type="caution">
    <text evidence="2">The sequence shown here is derived from an EMBL/GenBank/DDBJ whole genome shotgun (WGS) entry which is preliminary data.</text>
</comment>
<sequence length="210" mass="22573">MPGKKGLRDGKERILDVTAAAVSAAAENLPRRIFEGEARTQAPGGDAASGIDVINKSVNGVSGLMSVVTRWSGVDGAVEQRQPTSYSIDAIKSVIIPIDPLLFLLLMHRNKKSSEIIKCGEPVCLQDLQQPKRGHPLKIEAGRRGKSPIILGDDGRRGIFFQAEITPFSLSSTSNHSRHLEFQELGWTNQGTGGGGGAFGETTELERQKT</sequence>
<evidence type="ECO:0000313" key="2">
    <source>
        <dbReference type="EMBL" id="KAK1129143.1"/>
    </source>
</evidence>
<organism evidence="2 3">
    <name type="scientific">Melipona bicolor</name>
    <dbReference type="NCBI Taxonomy" id="60889"/>
    <lineage>
        <taxon>Eukaryota</taxon>
        <taxon>Metazoa</taxon>
        <taxon>Ecdysozoa</taxon>
        <taxon>Arthropoda</taxon>
        <taxon>Hexapoda</taxon>
        <taxon>Insecta</taxon>
        <taxon>Pterygota</taxon>
        <taxon>Neoptera</taxon>
        <taxon>Endopterygota</taxon>
        <taxon>Hymenoptera</taxon>
        <taxon>Apocrita</taxon>
        <taxon>Aculeata</taxon>
        <taxon>Apoidea</taxon>
        <taxon>Anthophila</taxon>
        <taxon>Apidae</taxon>
        <taxon>Melipona</taxon>
    </lineage>
</organism>
<evidence type="ECO:0000256" key="1">
    <source>
        <dbReference type="SAM" id="MobiDB-lite"/>
    </source>
</evidence>
<evidence type="ECO:0000313" key="3">
    <source>
        <dbReference type="Proteomes" id="UP001177670"/>
    </source>
</evidence>
<dbReference type="Proteomes" id="UP001177670">
    <property type="component" value="Unassembled WGS sequence"/>
</dbReference>
<dbReference type="EMBL" id="JAHYIQ010000009">
    <property type="protein sequence ID" value="KAK1129143.1"/>
    <property type="molecule type" value="Genomic_DNA"/>
</dbReference>
<reference evidence="2" key="1">
    <citation type="submission" date="2021-10" db="EMBL/GenBank/DDBJ databases">
        <title>Melipona bicolor Genome sequencing and assembly.</title>
        <authorList>
            <person name="Araujo N.S."/>
            <person name="Arias M.C."/>
        </authorList>
    </citation>
    <scope>NUCLEOTIDE SEQUENCE</scope>
    <source>
        <strain evidence="2">USP_2M_L1-L4_2017</strain>
        <tissue evidence="2">Whole body</tissue>
    </source>
</reference>
<name>A0AA40G1B2_9HYME</name>
<feature type="region of interest" description="Disordered" evidence="1">
    <location>
        <begin position="186"/>
        <end position="210"/>
    </location>
</feature>
<dbReference type="AlphaFoldDB" id="A0AA40G1B2"/>
<gene>
    <name evidence="2" type="ORF">K0M31_020273</name>
</gene>
<keyword evidence="3" id="KW-1185">Reference proteome</keyword>
<protein>
    <submittedName>
        <fullName evidence="2">Uncharacterized protein</fullName>
    </submittedName>
</protein>
<proteinExistence type="predicted"/>